<keyword evidence="5" id="KW-0378">Hydrolase</keyword>
<evidence type="ECO:0000259" key="4">
    <source>
        <dbReference type="SMART" id="SM00479"/>
    </source>
</evidence>
<feature type="domain" description="Exonuclease" evidence="4">
    <location>
        <begin position="2"/>
        <end position="169"/>
    </location>
</feature>
<dbReference type="PANTHER" id="PTHR30231">
    <property type="entry name" value="DNA POLYMERASE III SUBUNIT EPSILON"/>
    <property type="match status" value="1"/>
</dbReference>
<dbReference type="PANTHER" id="PTHR30231:SF41">
    <property type="entry name" value="DNA POLYMERASE III SUBUNIT EPSILON"/>
    <property type="match status" value="1"/>
</dbReference>
<accession>A0ABW0PFN8</accession>
<comment type="caution">
    <text evidence="5">The sequence shown here is derived from an EMBL/GenBank/DDBJ whole genome shotgun (WGS) entry which is preliminary data.</text>
</comment>
<proteinExistence type="predicted"/>
<sequence>MIDTETTGLDPRTDRIISFGHVRLQDGKIGESIEWFFNPGDVEIHPEALKVHGITREFLADKPPIKGYLARIVELMVEAIVCGHNVKFDIDMLNAELARHRFPPLETFIQGVFDTMHESRKRWPGKPAKLDAVCERVGVSTAHRVKHGALVDAQLCAEALLAMHREQRSFLDMFVETGPAVALNEEAAELPPVLVLAASAEELVAHTSYLAGMSGDTPIWHTYTAAPAEAAEHQEDQADEMEAAESAVAPC</sequence>
<dbReference type="InterPro" id="IPR013520">
    <property type="entry name" value="Ribonucl_H"/>
</dbReference>
<dbReference type="Gene3D" id="3.30.420.10">
    <property type="entry name" value="Ribonuclease H-like superfamily/Ribonuclease H"/>
    <property type="match status" value="1"/>
</dbReference>
<organism evidence="5 6">
    <name type="scientific">Massilia jejuensis</name>
    <dbReference type="NCBI Taxonomy" id="648894"/>
    <lineage>
        <taxon>Bacteria</taxon>
        <taxon>Pseudomonadati</taxon>
        <taxon>Pseudomonadota</taxon>
        <taxon>Betaproteobacteria</taxon>
        <taxon>Burkholderiales</taxon>
        <taxon>Oxalobacteraceae</taxon>
        <taxon>Telluria group</taxon>
        <taxon>Massilia</taxon>
    </lineage>
</organism>
<dbReference type="InterPro" id="IPR006054">
    <property type="entry name" value="DnaQ"/>
</dbReference>
<dbReference type="Pfam" id="PF00929">
    <property type="entry name" value="RNase_T"/>
    <property type="match status" value="1"/>
</dbReference>
<evidence type="ECO:0000313" key="6">
    <source>
        <dbReference type="Proteomes" id="UP001596031"/>
    </source>
</evidence>
<dbReference type="InterPro" id="IPR012337">
    <property type="entry name" value="RNaseH-like_sf"/>
</dbReference>
<protein>
    <recommendedName>
        <fullName evidence="1">DNA-directed DNA polymerase</fullName>
        <ecNumber evidence="1">2.7.7.7</ecNumber>
    </recommendedName>
</protein>
<evidence type="ECO:0000256" key="3">
    <source>
        <dbReference type="SAM" id="MobiDB-lite"/>
    </source>
</evidence>
<evidence type="ECO:0000256" key="2">
    <source>
        <dbReference type="ARBA" id="ARBA00049244"/>
    </source>
</evidence>
<dbReference type="InterPro" id="IPR036397">
    <property type="entry name" value="RNaseH_sf"/>
</dbReference>
<dbReference type="Proteomes" id="UP001596031">
    <property type="component" value="Unassembled WGS sequence"/>
</dbReference>
<dbReference type="SMART" id="SM00479">
    <property type="entry name" value="EXOIII"/>
    <property type="match status" value="1"/>
</dbReference>
<dbReference type="NCBIfam" id="TIGR00573">
    <property type="entry name" value="dnaq"/>
    <property type="match status" value="1"/>
</dbReference>
<evidence type="ECO:0000313" key="5">
    <source>
        <dbReference type="EMBL" id="MFC5511123.1"/>
    </source>
</evidence>
<dbReference type="RefSeq" id="WP_379719378.1">
    <property type="nucleotide sequence ID" value="NZ_JBHSMS010000026.1"/>
</dbReference>
<dbReference type="EMBL" id="JBHSMS010000026">
    <property type="protein sequence ID" value="MFC5511123.1"/>
    <property type="molecule type" value="Genomic_DNA"/>
</dbReference>
<keyword evidence="6" id="KW-1185">Reference proteome</keyword>
<keyword evidence="5" id="KW-0540">Nuclease</keyword>
<dbReference type="SUPFAM" id="SSF53098">
    <property type="entry name" value="Ribonuclease H-like"/>
    <property type="match status" value="1"/>
</dbReference>
<feature type="region of interest" description="Disordered" evidence="3">
    <location>
        <begin position="230"/>
        <end position="251"/>
    </location>
</feature>
<evidence type="ECO:0000256" key="1">
    <source>
        <dbReference type="ARBA" id="ARBA00012417"/>
    </source>
</evidence>
<dbReference type="EC" id="2.7.7.7" evidence="1"/>
<keyword evidence="5" id="KW-0269">Exonuclease</keyword>
<comment type="catalytic activity">
    <reaction evidence="2">
        <text>DNA(n) + a 2'-deoxyribonucleoside 5'-triphosphate = DNA(n+1) + diphosphate</text>
        <dbReference type="Rhea" id="RHEA:22508"/>
        <dbReference type="Rhea" id="RHEA-COMP:17339"/>
        <dbReference type="Rhea" id="RHEA-COMP:17340"/>
        <dbReference type="ChEBI" id="CHEBI:33019"/>
        <dbReference type="ChEBI" id="CHEBI:61560"/>
        <dbReference type="ChEBI" id="CHEBI:173112"/>
        <dbReference type="EC" id="2.7.7.7"/>
    </reaction>
</comment>
<dbReference type="GO" id="GO:0004527">
    <property type="term" value="F:exonuclease activity"/>
    <property type="evidence" value="ECO:0007669"/>
    <property type="project" value="UniProtKB-KW"/>
</dbReference>
<reference evidence="6" key="1">
    <citation type="journal article" date="2019" name="Int. J. Syst. Evol. Microbiol.">
        <title>The Global Catalogue of Microorganisms (GCM) 10K type strain sequencing project: providing services to taxonomists for standard genome sequencing and annotation.</title>
        <authorList>
            <consortium name="The Broad Institute Genomics Platform"/>
            <consortium name="The Broad Institute Genome Sequencing Center for Infectious Disease"/>
            <person name="Wu L."/>
            <person name="Ma J."/>
        </authorList>
    </citation>
    <scope>NUCLEOTIDE SEQUENCE [LARGE SCALE GENOMIC DNA]</scope>
    <source>
        <strain evidence="6">CCUG 38813</strain>
    </source>
</reference>
<gene>
    <name evidence="5" type="ORF">ACFPOU_08280</name>
</gene>
<name>A0ABW0PFN8_9BURK</name>